<dbReference type="InterPro" id="IPR009770">
    <property type="entry name" value="HGLS"/>
</dbReference>
<dbReference type="AlphaFoldDB" id="A0A9Q0J8B7"/>
<sequence>MVSVLSSMERVYLDSNPTAKAVLELVKSADEEQICYDHLAFRTFGINGHGIDALATLFLDYGYTQREELRFPAKKVRAHWYSPPSVPQFDGGSGVNGALPRVFISELIVDQLSSQAQDIIKKYIKISGSGCRHATLASALGSLTWKEPLYSEFKTLERESEYAAWTFVNGYALNHVAIATHRLKSQLRNINNLNQFIEENGFKFNSEGGTPCPSNFLMVSPSKFPVLTLSSLNVLCCHSIEIYPSRRLKNFIGEMDLKLGMRMLSLQVHPESS</sequence>
<accession>A0A9Q0J8B7</accession>
<reference evidence="8" key="2">
    <citation type="journal article" date="2023" name="Plants (Basel)">
        <title>Annotation of the Turnera subulata (Passifloraceae) Draft Genome Reveals the S-Locus Evolved after the Divergence of Turneroideae from Passifloroideae in a Stepwise Manner.</title>
        <authorList>
            <person name="Henning P.M."/>
            <person name="Roalson E.H."/>
            <person name="Mir W."/>
            <person name="McCubbin A.G."/>
            <person name="Shore J.S."/>
        </authorList>
    </citation>
    <scope>NUCLEOTIDE SEQUENCE</scope>
    <source>
        <strain evidence="8">F60SS</strain>
    </source>
</reference>
<comment type="similarity">
    <text evidence="5">Belongs to the 2-oxoadipate dioxygenase/decarboxylase family.</text>
</comment>
<evidence type="ECO:0000313" key="8">
    <source>
        <dbReference type="EMBL" id="KAJ4831797.1"/>
    </source>
</evidence>
<evidence type="ECO:0000256" key="6">
    <source>
        <dbReference type="ARBA" id="ARBA00035023"/>
    </source>
</evidence>
<name>A0A9Q0J8B7_9ROSI</name>
<comment type="caution">
    <text evidence="8">The sequence shown here is derived from an EMBL/GenBank/DDBJ whole genome shotgun (WGS) entry which is preliminary data.</text>
</comment>
<dbReference type="GO" id="GO:0051213">
    <property type="term" value="F:dioxygenase activity"/>
    <property type="evidence" value="ECO:0007669"/>
    <property type="project" value="UniProtKB-KW"/>
</dbReference>
<keyword evidence="2" id="KW-0223">Dioxygenase</keyword>
<evidence type="ECO:0000256" key="2">
    <source>
        <dbReference type="ARBA" id="ARBA00022964"/>
    </source>
</evidence>
<organism evidence="8 9">
    <name type="scientific">Turnera subulata</name>
    <dbReference type="NCBI Taxonomy" id="218843"/>
    <lineage>
        <taxon>Eukaryota</taxon>
        <taxon>Viridiplantae</taxon>
        <taxon>Streptophyta</taxon>
        <taxon>Embryophyta</taxon>
        <taxon>Tracheophyta</taxon>
        <taxon>Spermatophyta</taxon>
        <taxon>Magnoliopsida</taxon>
        <taxon>eudicotyledons</taxon>
        <taxon>Gunneridae</taxon>
        <taxon>Pentapetalae</taxon>
        <taxon>rosids</taxon>
        <taxon>fabids</taxon>
        <taxon>Malpighiales</taxon>
        <taxon>Passifloraceae</taxon>
        <taxon>Turnera</taxon>
    </lineage>
</organism>
<evidence type="ECO:0000313" key="9">
    <source>
        <dbReference type="Proteomes" id="UP001141552"/>
    </source>
</evidence>
<gene>
    <name evidence="8" type="ORF">Tsubulata_017008</name>
</gene>
<reference evidence="8" key="1">
    <citation type="submission" date="2022-02" db="EMBL/GenBank/DDBJ databases">
        <authorList>
            <person name="Henning P.M."/>
            <person name="McCubbin A.G."/>
            <person name="Shore J.S."/>
        </authorList>
    </citation>
    <scope>NUCLEOTIDE SEQUENCE</scope>
    <source>
        <strain evidence="8">F60SS</strain>
        <tissue evidence="8">Leaves</tissue>
    </source>
</reference>
<comment type="cofactor">
    <cofactor evidence="1">
        <name>Fe(2+)</name>
        <dbReference type="ChEBI" id="CHEBI:29033"/>
    </cofactor>
</comment>
<dbReference type="SMART" id="SM01150">
    <property type="entry name" value="DUF1338"/>
    <property type="match status" value="1"/>
</dbReference>
<dbReference type="Proteomes" id="UP001141552">
    <property type="component" value="Unassembled WGS sequence"/>
</dbReference>
<dbReference type="EC" id="1.13.11.93" evidence="6"/>
<keyword evidence="3" id="KW-0560">Oxidoreductase</keyword>
<evidence type="ECO:0000256" key="3">
    <source>
        <dbReference type="ARBA" id="ARBA00023002"/>
    </source>
</evidence>
<protein>
    <recommendedName>
        <fullName evidence="6">2-oxoadipate dioxygenase/decarboxylase</fullName>
        <ecNumber evidence="6">1.13.11.93</ecNumber>
    </recommendedName>
    <alternativeName>
        <fullName evidence="7">2-hydroxyglutarate synthase</fullName>
    </alternativeName>
</protein>
<keyword evidence="4" id="KW-0408">Iron</keyword>
<dbReference type="Pfam" id="PF07063">
    <property type="entry name" value="HGLS"/>
    <property type="match status" value="1"/>
</dbReference>
<dbReference type="EMBL" id="JAKUCV010005279">
    <property type="protein sequence ID" value="KAJ4831797.1"/>
    <property type="molecule type" value="Genomic_DNA"/>
</dbReference>
<evidence type="ECO:0000256" key="4">
    <source>
        <dbReference type="ARBA" id="ARBA00023004"/>
    </source>
</evidence>
<dbReference type="OrthoDB" id="1908993at2759"/>
<dbReference type="PANTHER" id="PTHR31136:SF5">
    <property type="entry name" value="2-OXOADIPATE DIOXYGENASE_DECARBOXYLASE, CHLOROPLASTIC"/>
    <property type="match status" value="1"/>
</dbReference>
<proteinExistence type="inferred from homology"/>
<evidence type="ECO:0000256" key="1">
    <source>
        <dbReference type="ARBA" id="ARBA00001954"/>
    </source>
</evidence>
<dbReference type="Gene3D" id="3.10.180.50">
    <property type="match status" value="1"/>
</dbReference>
<dbReference type="CDD" id="cd16350">
    <property type="entry name" value="VOC_like"/>
    <property type="match status" value="1"/>
</dbReference>
<evidence type="ECO:0000256" key="5">
    <source>
        <dbReference type="ARBA" id="ARBA00035013"/>
    </source>
</evidence>
<evidence type="ECO:0000256" key="7">
    <source>
        <dbReference type="ARBA" id="ARBA00035045"/>
    </source>
</evidence>
<keyword evidence="9" id="KW-1185">Reference proteome</keyword>
<dbReference type="PANTHER" id="PTHR31136">
    <property type="entry name" value="DUF1338 DOMAIN-CONTAINING PROTEIN"/>
    <property type="match status" value="1"/>
</dbReference>